<feature type="non-terminal residue" evidence="1">
    <location>
        <position position="67"/>
    </location>
</feature>
<gene>
    <name evidence="1" type="ORF">M569_17560</name>
</gene>
<keyword evidence="2" id="KW-1185">Reference proteome</keyword>
<evidence type="ECO:0000313" key="2">
    <source>
        <dbReference type="Proteomes" id="UP000015453"/>
    </source>
</evidence>
<accession>S8BYL5</accession>
<protein>
    <submittedName>
        <fullName evidence="1">Uncharacterized protein</fullName>
    </submittedName>
</protein>
<organism evidence="1 2">
    <name type="scientific">Genlisea aurea</name>
    <dbReference type="NCBI Taxonomy" id="192259"/>
    <lineage>
        <taxon>Eukaryota</taxon>
        <taxon>Viridiplantae</taxon>
        <taxon>Streptophyta</taxon>
        <taxon>Embryophyta</taxon>
        <taxon>Tracheophyta</taxon>
        <taxon>Spermatophyta</taxon>
        <taxon>Magnoliopsida</taxon>
        <taxon>eudicotyledons</taxon>
        <taxon>Gunneridae</taxon>
        <taxon>Pentapetalae</taxon>
        <taxon>asterids</taxon>
        <taxon>lamiids</taxon>
        <taxon>Lamiales</taxon>
        <taxon>Lentibulariaceae</taxon>
        <taxon>Genlisea</taxon>
    </lineage>
</organism>
<reference evidence="1 2" key="1">
    <citation type="journal article" date="2013" name="BMC Genomics">
        <title>The miniature genome of a carnivorous plant Genlisea aurea contains a low number of genes and short non-coding sequences.</title>
        <authorList>
            <person name="Leushkin E.V."/>
            <person name="Sutormin R.A."/>
            <person name="Nabieva E.R."/>
            <person name="Penin A.A."/>
            <person name="Kondrashov A.S."/>
            <person name="Logacheva M.D."/>
        </authorList>
    </citation>
    <scope>NUCLEOTIDE SEQUENCE [LARGE SCALE GENOMIC DNA]</scope>
</reference>
<dbReference type="AlphaFoldDB" id="S8BYL5"/>
<sequence length="67" mass="7520">FVVFVVGDVQRELQIHARVWASRRSFSPNFVELGFPRKNLHSLSSDVPHALAHAFSLSSAWLSVIDS</sequence>
<evidence type="ECO:0000313" key="1">
    <source>
        <dbReference type="EMBL" id="EPS57261.1"/>
    </source>
</evidence>
<dbReference type="EMBL" id="AUSU01010434">
    <property type="protein sequence ID" value="EPS57261.1"/>
    <property type="molecule type" value="Genomic_DNA"/>
</dbReference>
<proteinExistence type="predicted"/>
<comment type="caution">
    <text evidence="1">The sequence shown here is derived from an EMBL/GenBank/DDBJ whole genome shotgun (WGS) entry which is preliminary data.</text>
</comment>
<name>S8BYL5_9LAMI</name>
<dbReference type="Proteomes" id="UP000015453">
    <property type="component" value="Unassembled WGS sequence"/>
</dbReference>
<feature type="non-terminal residue" evidence="1">
    <location>
        <position position="1"/>
    </location>
</feature>